<evidence type="ECO:0000313" key="1">
    <source>
        <dbReference type="EMBL" id="MBO0932455.1"/>
    </source>
</evidence>
<dbReference type="RefSeq" id="WP_207336416.1">
    <property type="nucleotide sequence ID" value="NZ_JAFMYU010000012.1"/>
</dbReference>
<proteinExistence type="predicted"/>
<organism evidence="1 2">
    <name type="scientific">Fibrella aquatilis</name>
    <dbReference type="NCBI Taxonomy" id="2817059"/>
    <lineage>
        <taxon>Bacteria</taxon>
        <taxon>Pseudomonadati</taxon>
        <taxon>Bacteroidota</taxon>
        <taxon>Cytophagia</taxon>
        <taxon>Cytophagales</taxon>
        <taxon>Spirosomataceae</taxon>
        <taxon>Fibrella</taxon>
    </lineage>
</organism>
<protein>
    <submittedName>
        <fullName evidence="1">Type VI secretion system baseplate subunit TssF</fullName>
    </submittedName>
</protein>
<reference evidence="1 2" key="1">
    <citation type="submission" date="2021-03" db="EMBL/GenBank/DDBJ databases">
        <title>Fibrella sp. HMF5036 genome sequencing and assembly.</title>
        <authorList>
            <person name="Kang H."/>
            <person name="Kim H."/>
            <person name="Bae S."/>
            <person name="Joh K."/>
        </authorList>
    </citation>
    <scope>NUCLEOTIDE SEQUENCE [LARGE SCALE GENOMIC DNA]</scope>
    <source>
        <strain evidence="1 2">HMF5036</strain>
    </source>
</reference>
<keyword evidence="2" id="KW-1185">Reference proteome</keyword>
<name>A0A939K1N7_9BACT</name>
<dbReference type="AlphaFoldDB" id="A0A939K1N7"/>
<sequence length="620" mass="69008">MMTPQRQRSRENIRSEMIREVARLWNYDETDMAVERFDPLVGLLLGAFATGIEGLHHELQNSRSRIIQRLAQLLTPGTLTGAQPAHAVMRTRVVDPQFTVQPTHVFSCNTGGREVHFSPAGTFQLSNVALKTSIIQNKVRDYGAGAKEAFLNQVLPGDACWLGLTVDEDTTALTDMTLFFDWRNDPLRLAHADKMVDARVFMADTELTCQPGLPDMPLADTNSLAGQMHEHTQRFYGSHFLTISSIAQKTGQPISLINGQGCFPAELDGAFTPEELAKHFVQNLLWLKIVFPASLPAETTYRTHIEVNAFPVLNRRLCVDTHELRPLFNVFPVRVEAQEAFLEIASVETPGGGSISQAQQLGRDSQYQYVLRQGGITRFDERDGYDMLTYLTTLLRDESAMFMTLGRSELETEIEEIRKRLEKINAAIGTGGEQRSFVTVKTPEKAGRLTIKFWSTYAEQANRIPFGTKLSKDRSQLAFVDDESVLLTTTTGGRNALTPDDTLPAFRQALLTRGRIVTVADIRAVCFAELGDKLSAVAVTKGVTPGVSKSQGLVRTIDVVLTPNPAKATPPDQWDEYCHRLKHIIDQQSFTILPYRVLVSKQASPVAGVRLNERGYDTGR</sequence>
<dbReference type="Proteomes" id="UP000664795">
    <property type="component" value="Unassembled WGS sequence"/>
</dbReference>
<dbReference type="EMBL" id="JAFMYU010000012">
    <property type="protein sequence ID" value="MBO0932455.1"/>
    <property type="molecule type" value="Genomic_DNA"/>
</dbReference>
<comment type="caution">
    <text evidence="1">The sequence shown here is derived from an EMBL/GenBank/DDBJ whole genome shotgun (WGS) entry which is preliminary data.</text>
</comment>
<gene>
    <name evidence="1" type="ORF">J2I48_15695</name>
</gene>
<accession>A0A939K1N7</accession>
<evidence type="ECO:0000313" key="2">
    <source>
        <dbReference type="Proteomes" id="UP000664795"/>
    </source>
</evidence>